<evidence type="ECO:0000256" key="2">
    <source>
        <dbReference type="ARBA" id="ARBA00023295"/>
    </source>
</evidence>
<organism evidence="4 5">
    <name type="scientific">Thlaspi arvense</name>
    <name type="common">Field penny-cress</name>
    <dbReference type="NCBI Taxonomy" id="13288"/>
    <lineage>
        <taxon>Eukaryota</taxon>
        <taxon>Viridiplantae</taxon>
        <taxon>Streptophyta</taxon>
        <taxon>Embryophyta</taxon>
        <taxon>Tracheophyta</taxon>
        <taxon>Spermatophyta</taxon>
        <taxon>Magnoliopsida</taxon>
        <taxon>eudicotyledons</taxon>
        <taxon>Gunneridae</taxon>
        <taxon>Pentapetalae</taxon>
        <taxon>rosids</taxon>
        <taxon>malvids</taxon>
        <taxon>Brassicales</taxon>
        <taxon>Brassicaceae</taxon>
        <taxon>Thlaspideae</taxon>
        <taxon>Thlaspi</taxon>
    </lineage>
</organism>
<reference evidence="4 5" key="1">
    <citation type="submission" date="2022-03" db="EMBL/GenBank/DDBJ databases">
        <authorList>
            <person name="Nunn A."/>
            <person name="Chopra R."/>
            <person name="Nunn A."/>
            <person name="Contreras Garrido A."/>
        </authorList>
    </citation>
    <scope>NUCLEOTIDE SEQUENCE [LARGE SCALE GENOMIC DNA]</scope>
</reference>
<keyword evidence="2" id="KW-0326">Glycosidase</keyword>
<dbReference type="Gene3D" id="2.60.120.200">
    <property type="match status" value="1"/>
</dbReference>
<dbReference type="SUPFAM" id="SSF49899">
    <property type="entry name" value="Concanavalin A-like lectins/glucanases"/>
    <property type="match status" value="1"/>
</dbReference>
<dbReference type="GO" id="GO:0004553">
    <property type="term" value="F:hydrolase activity, hydrolyzing O-glycosyl compounds"/>
    <property type="evidence" value="ECO:0007669"/>
    <property type="project" value="InterPro"/>
</dbReference>
<dbReference type="InterPro" id="IPR044791">
    <property type="entry name" value="Beta-glucanase/XTH"/>
</dbReference>
<keyword evidence="5" id="KW-1185">Reference proteome</keyword>
<evidence type="ECO:0000313" key="5">
    <source>
        <dbReference type="Proteomes" id="UP000836841"/>
    </source>
</evidence>
<dbReference type="AlphaFoldDB" id="A0AAU9RHD1"/>
<dbReference type="InterPro" id="IPR013320">
    <property type="entry name" value="ConA-like_dom_sf"/>
</dbReference>
<name>A0AAU9RHD1_THLAR</name>
<evidence type="ECO:0000313" key="4">
    <source>
        <dbReference type="EMBL" id="CAH2042893.1"/>
    </source>
</evidence>
<dbReference type="InterPro" id="IPR000757">
    <property type="entry name" value="Beta-glucanase-like"/>
</dbReference>
<protein>
    <recommendedName>
        <fullName evidence="3">GH16 domain-containing protein</fullName>
    </recommendedName>
</protein>
<dbReference type="Proteomes" id="UP000836841">
    <property type="component" value="Unassembled WGS sequence"/>
</dbReference>
<comment type="caution">
    <text evidence="4">The sequence shown here is derived from an EMBL/GenBank/DDBJ whole genome shotgun (WGS) entry which is preliminary data.</text>
</comment>
<proteinExistence type="predicted"/>
<gene>
    <name evidence="4" type="ORF">TAV2_LOCUS4866</name>
</gene>
<evidence type="ECO:0000259" key="3">
    <source>
        <dbReference type="Pfam" id="PF00722"/>
    </source>
</evidence>
<dbReference type="Pfam" id="PF00722">
    <property type="entry name" value="Glyco_hydro_16"/>
    <property type="match status" value="1"/>
</dbReference>
<accession>A0AAU9RHD1</accession>
<sequence length="68" mass="7434">MILSCLVAASASDFNQDVEMTWGGDRAKILKGGRLLTLSLDKFSGSGFQSKREYLFGRIDIHIKLVAG</sequence>
<feature type="domain" description="GH16" evidence="3">
    <location>
        <begin position="15"/>
        <end position="64"/>
    </location>
</feature>
<keyword evidence="1" id="KW-0378">Hydrolase</keyword>
<evidence type="ECO:0000256" key="1">
    <source>
        <dbReference type="ARBA" id="ARBA00022801"/>
    </source>
</evidence>
<dbReference type="EMBL" id="CAJVSB020000220">
    <property type="protein sequence ID" value="CAH2042893.1"/>
    <property type="molecule type" value="Genomic_DNA"/>
</dbReference>
<dbReference type="PANTHER" id="PTHR31062">
    <property type="entry name" value="XYLOGLUCAN ENDOTRANSGLUCOSYLASE/HYDROLASE PROTEIN 8-RELATED"/>
    <property type="match status" value="1"/>
</dbReference>
<dbReference type="GO" id="GO:0005975">
    <property type="term" value="P:carbohydrate metabolic process"/>
    <property type="evidence" value="ECO:0007669"/>
    <property type="project" value="InterPro"/>
</dbReference>